<sequence>MTNPFLGRDDQAIDVSDTPRGELEVVHTFTDGPMPTGVSVSHTGRIFVNFPKWGDEVPATVVELVDGVAKPYPNVAVNQAKSNADPGAFVSVQSIVVDPADRLWVLDTGSPMFEETQRGGPKLVCVDLATDEIAQTILFEPDVALPTTYLNDVRFDLRQGEAGFAYITDSSDQGPNGIIVVDLASGEAWRRLHNHPTTKALPPEEMVPVAEGRVFAERSAGEAPQPVKMGADGIAISHDGERLWHCPLISRRWYSVDTAALRDRARSDEDVAATVVDEGDKGGGADGLETDDKGRLYATNWEHNAVLRRLPDGEMQTLVHDERLLWPDTMSVARDGHLYVTANQLHRQAKYQDGQDLRVYPYHLFRFAIDAGPVLLR</sequence>
<reference evidence="3 4" key="1">
    <citation type="submission" date="2018-09" db="EMBL/GenBank/DDBJ databases">
        <title>Whole genome sequencing of Microbacterium oryzae strain MB-10T.</title>
        <authorList>
            <person name="Das S.K."/>
        </authorList>
    </citation>
    <scope>NUCLEOTIDE SEQUENCE [LARGE SCALE GENOMIC DNA]</scope>
    <source>
        <strain evidence="3 4">MB-10</strain>
    </source>
</reference>
<accession>A0A6I6DT58</accession>
<dbReference type="RefSeq" id="WP_156242684.1">
    <property type="nucleotide sequence ID" value="NZ_BAAAZL010000004.1"/>
</dbReference>
<dbReference type="OrthoDB" id="9797664at2"/>
<dbReference type="Pfam" id="PF03022">
    <property type="entry name" value="MRJP"/>
    <property type="match status" value="1"/>
</dbReference>
<dbReference type="AlphaFoldDB" id="A0A6I6DT58"/>
<dbReference type="KEGG" id="moj:D7D94_11165"/>
<dbReference type="GO" id="GO:0005576">
    <property type="term" value="C:extracellular region"/>
    <property type="evidence" value="ECO:0007669"/>
    <property type="project" value="UniProtKB-SubCell"/>
</dbReference>
<dbReference type="Gene3D" id="2.120.10.30">
    <property type="entry name" value="TolB, C-terminal domain"/>
    <property type="match status" value="1"/>
</dbReference>
<dbReference type="EMBL" id="CP032550">
    <property type="protein sequence ID" value="QGU28175.1"/>
    <property type="molecule type" value="Genomic_DNA"/>
</dbReference>
<keyword evidence="4" id="KW-1185">Reference proteome</keyword>
<dbReference type="PANTHER" id="PTHR10009">
    <property type="entry name" value="PROTEIN YELLOW-RELATED"/>
    <property type="match status" value="1"/>
</dbReference>
<proteinExistence type="predicted"/>
<protein>
    <submittedName>
        <fullName evidence="3">Gluconolaconase</fullName>
    </submittedName>
</protein>
<dbReference type="Proteomes" id="UP000422989">
    <property type="component" value="Chromosome"/>
</dbReference>
<keyword evidence="2" id="KW-0964">Secreted</keyword>
<evidence type="ECO:0000313" key="3">
    <source>
        <dbReference type="EMBL" id="QGU28175.1"/>
    </source>
</evidence>
<organism evidence="3 4">
    <name type="scientific">Microbacterium oryzae</name>
    <dbReference type="NCBI Taxonomy" id="743009"/>
    <lineage>
        <taxon>Bacteria</taxon>
        <taxon>Bacillati</taxon>
        <taxon>Actinomycetota</taxon>
        <taxon>Actinomycetes</taxon>
        <taxon>Micrococcales</taxon>
        <taxon>Microbacteriaceae</taxon>
        <taxon>Microbacterium</taxon>
    </lineage>
</organism>
<evidence type="ECO:0000256" key="1">
    <source>
        <dbReference type="ARBA" id="ARBA00004613"/>
    </source>
</evidence>
<dbReference type="InterPro" id="IPR017996">
    <property type="entry name" value="MRJP/yellow-related"/>
</dbReference>
<evidence type="ECO:0000313" key="4">
    <source>
        <dbReference type="Proteomes" id="UP000422989"/>
    </source>
</evidence>
<dbReference type="InterPro" id="IPR011042">
    <property type="entry name" value="6-blade_b-propeller_TolB-like"/>
</dbReference>
<evidence type="ECO:0000256" key="2">
    <source>
        <dbReference type="ARBA" id="ARBA00022525"/>
    </source>
</evidence>
<comment type="subcellular location">
    <subcellularLocation>
        <location evidence="1">Secreted</location>
    </subcellularLocation>
</comment>
<gene>
    <name evidence="3" type="ORF">D7D94_11165</name>
</gene>
<dbReference type="SUPFAM" id="SSF63829">
    <property type="entry name" value="Calcium-dependent phosphotriesterase"/>
    <property type="match status" value="1"/>
</dbReference>
<dbReference type="PANTHER" id="PTHR10009:SF18">
    <property type="entry name" value="PROTEIN YELLOW-LIKE PROTEIN"/>
    <property type="match status" value="1"/>
</dbReference>
<name>A0A6I6DT58_9MICO</name>